<dbReference type="GeneID" id="78341366"/>
<dbReference type="GO" id="GO:0016020">
    <property type="term" value="C:membrane"/>
    <property type="evidence" value="ECO:0007669"/>
    <property type="project" value="InterPro"/>
</dbReference>
<feature type="transmembrane region" description="Helical" evidence="1">
    <location>
        <begin position="12"/>
        <end position="29"/>
    </location>
</feature>
<dbReference type="Gene3D" id="3.30.565.10">
    <property type="entry name" value="Histidine kinase-like ATPase, C-terminal domain"/>
    <property type="match status" value="1"/>
</dbReference>
<sequence>MTALQSKYSGWLIHLTAWAVIFGMPLFVTSPDRPLMTGSEYLRFLLVPLSFMVVFYTNYFLLIERYLFTRQTGRFLGGNALLIAAVIVGLHLLFRYVLPPDAQHPPLPRPWQDSVRFFAGNAALYLLVVGAGVAIRMTGGWYKAEAARQELEHSRTQAELQNLKSQLNPHFLFNTLNNIYSLIQIDADRAQQAVHDLSRMLRYVLYESSCPTVPLAAEVEFLRDYIELMRIRLPRHVEVGVSLPEEPSPTPVAPLLFISLIENAFKHGTSNDRPSFIRIDIHERGGELVCRIRNSCFPKTASDRSGSGIGLKNLSKRLEMIYPQRHTFEYGERGGTYTALLRIKLHER</sequence>
<dbReference type="KEGG" id="acou:A5CBH24_06540"/>
<feature type="transmembrane region" description="Helical" evidence="1">
    <location>
        <begin position="75"/>
        <end position="97"/>
    </location>
</feature>
<name>A0A4Y1WQG4_9BACT</name>
<keyword evidence="1" id="KW-0472">Membrane</keyword>
<dbReference type="SUPFAM" id="SSF55874">
    <property type="entry name" value="ATPase domain of HSP90 chaperone/DNA topoisomerase II/histidine kinase"/>
    <property type="match status" value="1"/>
</dbReference>
<accession>A0A4Y1WQG4</accession>
<dbReference type="InterPro" id="IPR010559">
    <property type="entry name" value="Sig_transdc_His_kin_internal"/>
</dbReference>
<dbReference type="RefSeq" id="WP_141412202.1">
    <property type="nucleotide sequence ID" value="NZ_AP019735.1"/>
</dbReference>
<dbReference type="Pfam" id="PF06580">
    <property type="entry name" value="His_kinase"/>
    <property type="match status" value="1"/>
</dbReference>
<dbReference type="EMBL" id="AP019735">
    <property type="protein sequence ID" value="BBL03341.1"/>
    <property type="molecule type" value="Genomic_DNA"/>
</dbReference>
<dbReference type="OrthoDB" id="9809908at2"/>
<evidence type="ECO:0000313" key="3">
    <source>
        <dbReference type="EMBL" id="BBL03341.1"/>
    </source>
</evidence>
<feature type="transmembrane region" description="Helical" evidence="1">
    <location>
        <begin position="41"/>
        <end position="63"/>
    </location>
</feature>
<dbReference type="PANTHER" id="PTHR34220:SF7">
    <property type="entry name" value="SENSOR HISTIDINE KINASE YPDA"/>
    <property type="match status" value="1"/>
</dbReference>
<dbReference type="GO" id="GO:0000155">
    <property type="term" value="F:phosphorelay sensor kinase activity"/>
    <property type="evidence" value="ECO:0007669"/>
    <property type="project" value="InterPro"/>
</dbReference>
<dbReference type="Proteomes" id="UP000318946">
    <property type="component" value="Chromosome"/>
</dbReference>
<gene>
    <name evidence="3" type="ORF">A5CBH24_06540</name>
</gene>
<protein>
    <submittedName>
        <fullName evidence="3">Histidine kinase</fullName>
    </submittedName>
</protein>
<keyword evidence="4" id="KW-1185">Reference proteome</keyword>
<evidence type="ECO:0000313" key="4">
    <source>
        <dbReference type="Proteomes" id="UP000318946"/>
    </source>
</evidence>
<keyword evidence="1" id="KW-0812">Transmembrane</keyword>
<organism evidence="3 4">
    <name type="scientific">Alistipes communis</name>
    <dbReference type="NCBI Taxonomy" id="2585118"/>
    <lineage>
        <taxon>Bacteria</taxon>
        <taxon>Pseudomonadati</taxon>
        <taxon>Bacteroidota</taxon>
        <taxon>Bacteroidia</taxon>
        <taxon>Bacteroidales</taxon>
        <taxon>Rikenellaceae</taxon>
        <taxon>Alistipes</taxon>
    </lineage>
</organism>
<dbReference type="InterPro" id="IPR036890">
    <property type="entry name" value="HATPase_C_sf"/>
</dbReference>
<keyword evidence="3" id="KW-0418">Kinase</keyword>
<dbReference type="AlphaFoldDB" id="A0A4Y1WQG4"/>
<evidence type="ECO:0000256" key="1">
    <source>
        <dbReference type="SAM" id="Phobius"/>
    </source>
</evidence>
<dbReference type="PANTHER" id="PTHR34220">
    <property type="entry name" value="SENSOR HISTIDINE KINASE YPDA"/>
    <property type="match status" value="1"/>
</dbReference>
<feature type="transmembrane region" description="Helical" evidence="1">
    <location>
        <begin position="117"/>
        <end position="135"/>
    </location>
</feature>
<reference evidence="4" key="1">
    <citation type="submission" date="2019-06" db="EMBL/GenBank/DDBJ databases">
        <title>Alistipes onderdonkii subsp. vulgaris subsp. nov., Alistipes dispar sp. nov. and Alistipes communis sp. nov., isolated from human faeces, and creation of Alistipes onderdonkii subsp. onderdonkii subsp. nov.</title>
        <authorList>
            <person name="Sakamoto M."/>
            <person name="Ikeyama N."/>
            <person name="Ogata Y."/>
            <person name="Suda W."/>
            <person name="Iino T."/>
            <person name="Hattori M."/>
            <person name="Ohkuma M."/>
        </authorList>
    </citation>
    <scope>NUCLEOTIDE SEQUENCE [LARGE SCALE GENOMIC DNA]</scope>
    <source>
        <strain evidence="4">5CBH24</strain>
    </source>
</reference>
<feature type="domain" description="Signal transduction histidine kinase internal region" evidence="2">
    <location>
        <begin position="158"/>
        <end position="235"/>
    </location>
</feature>
<keyword evidence="3" id="KW-0808">Transferase</keyword>
<evidence type="ECO:0000259" key="2">
    <source>
        <dbReference type="Pfam" id="PF06580"/>
    </source>
</evidence>
<keyword evidence="1" id="KW-1133">Transmembrane helix</keyword>
<proteinExistence type="predicted"/>
<dbReference type="InterPro" id="IPR050640">
    <property type="entry name" value="Bact_2-comp_sensor_kinase"/>
</dbReference>